<reference evidence="2" key="1">
    <citation type="submission" date="2021-03" db="EMBL/GenBank/DDBJ databases">
        <authorList>
            <person name="Li Z."/>
            <person name="Yang C."/>
        </authorList>
    </citation>
    <scope>NUCLEOTIDE SEQUENCE</scope>
    <source>
        <strain evidence="2">Dzin_1.0</strain>
        <tissue evidence="2">Leaf</tissue>
    </source>
</reference>
<protein>
    <recommendedName>
        <fullName evidence="1">Chromo domain-containing protein</fullName>
    </recommendedName>
</protein>
<comment type="caution">
    <text evidence="2">The sequence shown here is derived from an EMBL/GenBank/DDBJ whole genome shotgun (WGS) entry which is preliminary data.</text>
</comment>
<dbReference type="InterPro" id="IPR056924">
    <property type="entry name" value="SH3_Tf2-1"/>
</dbReference>
<gene>
    <name evidence="2" type="ORF">J5N97_022559</name>
</gene>
<dbReference type="Pfam" id="PF24626">
    <property type="entry name" value="SH3_Tf2-1"/>
    <property type="match status" value="1"/>
</dbReference>
<dbReference type="InterPro" id="IPR000953">
    <property type="entry name" value="Chromo/chromo_shadow_dom"/>
</dbReference>
<dbReference type="PROSITE" id="PS50013">
    <property type="entry name" value="CHROMO_2"/>
    <property type="match status" value="1"/>
</dbReference>
<feature type="domain" description="Chromo" evidence="1">
    <location>
        <begin position="97"/>
        <end position="150"/>
    </location>
</feature>
<sequence length="150" mass="17847">MRPKRSNQEYQVGDLVFLKVSPMKGVVRFGRRGKLAPRYIGPFEILERIGVVAYRLALPQDLAQVHDVFHISMLKKCIRDPTRVIPQVPVEVQEDMSYEERPVAILDREDKQLRNRTIPFIKVKWSNHTEREATWEREEDMRQRYPELFV</sequence>
<organism evidence="2 3">
    <name type="scientific">Dioscorea zingiberensis</name>
    <dbReference type="NCBI Taxonomy" id="325984"/>
    <lineage>
        <taxon>Eukaryota</taxon>
        <taxon>Viridiplantae</taxon>
        <taxon>Streptophyta</taxon>
        <taxon>Embryophyta</taxon>
        <taxon>Tracheophyta</taxon>
        <taxon>Spermatophyta</taxon>
        <taxon>Magnoliopsida</taxon>
        <taxon>Liliopsida</taxon>
        <taxon>Dioscoreales</taxon>
        <taxon>Dioscoreaceae</taxon>
        <taxon>Dioscorea</taxon>
    </lineage>
</organism>
<dbReference type="EMBL" id="JAGGNH010000006">
    <property type="protein sequence ID" value="KAJ0969682.1"/>
    <property type="molecule type" value="Genomic_DNA"/>
</dbReference>
<dbReference type="Gene3D" id="2.40.50.40">
    <property type="match status" value="1"/>
</dbReference>
<name>A0A9D5CAQ7_9LILI</name>
<reference evidence="2" key="2">
    <citation type="journal article" date="2022" name="Hortic Res">
        <title>The genome of Dioscorea zingiberensis sheds light on the biosynthesis, origin and evolution of the medicinally important diosgenin saponins.</title>
        <authorList>
            <person name="Li Y."/>
            <person name="Tan C."/>
            <person name="Li Z."/>
            <person name="Guo J."/>
            <person name="Li S."/>
            <person name="Chen X."/>
            <person name="Wang C."/>
            <person name="Dai X."/>
            <person name="Yang H."/>
            <person name="Song W."/>
            <person name="Hou L."/>
            <person name="Xu J."/>
            <person name="Tong Z."/>
            <person name="Xu A."/>
            <person name="Yuan X."/>
            <person name="Wang W."/>
            <person name="Yang Q."/>
            <person name="Chen L."/>
            <person name="Sun Z."/>
            <person name="Wang K."/>
            <person name="Pan B."/>
            <person name="Chen J."/>
            <person name="Bao Y."/>
            <person name="Liu F."/>
            <person name="Qi X."/>
            <person name="Gang D.R."/>
            <person name="Wen J."/>
            <person name="Li J."/>
        </authorList>
    </citation>
    <scope>NUCLEOTIDE SEQUENCE</scope>
    <source>
        <strain evidence="2">Dzin_1.0</strain>
    </source>
</reference>
<dbReference type="OrthoDB" id="779927at2759"/>
<dbReference type="AlphaFoldDB" id="A0A9D5CAQ7"/>
<evidence type="ECO:0000313" key="2">
    <source>
        <dbReference type="EMBL" id="KAJ0969682.1"/>
    </source>
</evidence>
<dbReference type="InterPro" id="IPR016197">
    <property type="entry name" value="Chromo-like_dom_sf"/>
</dbReference>
<proteinExistence type="predicted"/>
<dbReference type="PANTHER" id="PTHR46148:SF57">
    <property type="entry name" value="OS12G0499874 PROTEIN"/>
    <property type="match status" value="1"/>
</dbReference>
<dbReference type="PANTHER" id="PTHR46148">
    <property type="entry name" value="CHROMO DOMAIN-CONTAINING PROTEIN"/>
    <property type="match status" value="1"/>
</dbReference>
<evidence type="ECO:0000259" key="1">
    <source>
        <dbReference type="PROSITE" id="PS50013"/>
    </source>
</evidence>
<accession>A0A9D5CAQ7</accession>
<keyword evidence="3" id="KW-1185">Reference proteome</keyword>
<dbReference type="SUPFAM" id="SSF54160">
    <property type="entry name" value="Chromo domain-like"/>
    <property type="match status" value="1"/>
</dbReference>
<dbReference type="Proteomes" id="UP001085076">
    <property type="component" value="Miscellaneous, Linkage group lg06"/>
</dbReference>
<evidence type="ECO:0000313" key="3">
    <source>
        <dbReference type="Proteomes" id="UP001085076"/>
    </source>
</evidence>